<dbReference type="InterPro" id="IPR003593">
    <property type="entry name" value="AAA+_ATPase"/>
</dbReference>
<dbReference type="InterPro" id="IPR050319">
    <property type="entry name" value="ABC_transp_ATP-bind"/>
</dbReference>
<dbReference type="RefSeq" id="WP_343758183.1">
    <property type="nucleotide sequence ID" value="NZ_BAAACG010000001.1"/>
</dbReference>
<comment type="caution">
    <text evidence="5">The sequence shown here is derived from an EMBL/GenBank/DDBJ whole genome shotgun (WGS) entry which is preliminary data.</text>
</comment>
<gene>
    <name evidence="5" type="ORF">GCM10008906_03310</name>
</gene>
<keyword evidence="3 5" id="KW-0067">ATP-binding</keyword>
<accession>A0ABP3UH15</accession>
<feature type="domain" description="ABC transporter" evidence="4">
    <location>
        <begin position="2"/>
        <end position="241"/>
    </location>
</feature>
<keyword evidence="1" id="KW-0813">Transport</keyword>
<dbReference type="InterPro" id="IPR027417">
    <property type="entry name" value="P-loop_NTPase"/>
</dbReference>
<evidence type="ECO:0000313" key="6">
    <source>
        <dbReference type="Proteomes" id="UP001501510"/>
    </source>
</evidence>
<name>A0ABP3UH15_9CLOT</name>
<protein>
    <submittedName>
        <fullName evidence="5">ATP-binding cassette domain-containing protein</fullName>
    </submittedName>
</protein>
<dbReference type="InterPro" id="IPR003439">
    <property type="entry name" value="ABC_transporter-like_ATP-bd"/>
</dbReference>
<reference evidence="6" key="1">
    <citation type="journal article" date="2019" name="Int. J. Syst. Evol. Microbiol.">
        <title>The Global Catalogue of Microorganisms (GCM) 10K type strain sequencing project: providing services to taxonomists for standard genome sequencing and annotation.</title>
        <authorList>
            <consortium name="The Broad Institute Genomics Platform"/>
            <consortium name="The Broad Institute Genome Sequencing Center for Infectious Disease"/>
            <person name="Wu L."/>
            <person name="Ma J."/>
        </authorList>
    </citation>
    <scope>NUCLEOTIDE SEQUENCE [LARGE SCALE GENOMIC DNA]</scope>
    <source>
        <strain evidence="6">JCM 1407</strain>
    </source>
</reference>
<dbReference type="SUPFAM" id="SSF52540">
    <property type="entry name" value="P-loop containing nucleoside triphosphate hydrolases"/>
    <property type="match status" value="1"/>
</dbReference>
<dbReference type="PANTHER" id="PTHR43776">
    <property type="entry name" value="TRANSPORT ATP-BINDING PROTEIN"/>
    <property type="match status" value="1"/>
</dbReference>
<dbReference type="PROSITE" id="PS50893">
    <property type="entry name" value="ABC_TRANSPORTER_2"/>
    <property type="match status" value="1"/>
</dbReference>
<dbReference type="EMBL" id="BAAACG010000001">
    <property type="protein sequence ID" value="GAA0732984.1"/>
    <property type="molecule type" value="Genomic_DNA"/>
</dbReference>
<dbReference type="Proteomes" id="UP001501510">
    <property type="component" value="Unassembled WGS sequence"/>
</dbReference>
<keyword evidence="2" id="KW-0547">Nucleotide-binding</keyword>
<dbReference type="Gene3D" id="3.40.50.300">
    <property type="entry name" value="P-loop containing nucleotide triphosphate hydrolases"/>
    <property type="match status" value="1"/>
</dbReference>
<evidence type="ECO:0000313" key="5">
    <source>
        <dbReference type="EMBL" id="GAA0732984.1"/>
    </source>
</evidence>
<keyword evidence="6" id="KW-1185">Reference proteome</keyword>
<evidence type="ECO:0000256" key="1">
    <source>
        <dbReference type="ARBA" id="ARBA00022448"/>
    </source>
</evidence>
<dbReference type="CDD" id="cd03257">
    <property type="entry name" value="ABC_NikE_OppD_transporters"/>
    <property type="match status" value="1"/>
</dbReference>
<dbReference type="GO" id="GO:0005524">
    <property type="term" value="F:ATP binding"/>
    <property type="evidence" value="ECO:0007669"/>
    <property type="project" value="UniProtKB-KW"/>
</dbReference>
<evidence type="ECO:0000259" key="4">
    <source>
        <dbReference type="PROSITE" id="PS50893"/>
    </source>
</evidence>
<proteinExistence type="predicted"/>
<dbReference type="Pfam" id="PF00005">
    <property type="entry name" value="ABC_tran"/>
    <property type="match status" value="1"/>
</dbReference>
<evidence type="ECO:0000256" key="3">
    <source>
        <dbReference type="ARBA" id="ARBA00022840"/>
    </source>
</evidence>
<evidence type="ECO:0000256" key="2">
    <source>
        <dbReference type="ARBA" id="ARBA00022741"/>
    </source>
</evidence>
<dbReference type="PANTHER" id="PTHR43776:SF8">
    <property type="entry name" value="ABC TRANSPORTER, ATP-BINDING PROTEIN"/>
    <property type="match status" value="1"/>
</dbReference>
<dbReference type="SMART" id="SM00382">
    <property type="entry name" value="AAA"/>
    <property type="match status" value="1"/>
</dbReference>
<organism evidence="5 6">
    <name type="scientific">Clostridium oceanicum</name>
    <dbReference type="NCBI Taxonomy" id="1543"/>
    <lineage>
        <taxon>Bacteria</taxon>
        <taxon>Bacillati</taxon>
        <taxon>Bacillota</taxon>
        <taxon>Clostridia</taxon>
        <taxon>Eubacteriales</taxon>
        <taxon>Clostridiaceae</taxon>
        <taxon>Clostridium</taxon>
    </lineage>
</organism>
<sequence length="254" mass="29003">MIKIKHLLKEYGNNTILKDISFHLKPNKSLAIVGESGSGKSTIANIMLGFEICDKGEIVYKGKSLKSFNKKDWKLYRNNIQPVFQDSKDSLNPRMKIKDIISEPLKNFTLIDKEQRYKRVKNVLQLIGLNKEEGEKYPYAFSTGQQKRINLARAVICNPKVIILDEVTSGLDPKVKNNIIKLIKKLQRHQNITFVIITHDISIAEKLASHIIVLKEGQVVEEVENFKNTDELKSNYSQKLIDAVPKLKYIGGLK</sequence>